<comment type="caution">
    <text evidence="2">The sequence shown here is derived from an EMBL/GenBank/DDBJ whole genome shotgun (WGS) entry which is preliminary data.</text>
</comment>
<accession>A0A5M8P5M2</accession>
<dbReference type="Gene3D" id="3.90.550.10">
    <property type="entry name" value="Spore Coat Polysaccharide Biosynthesis Protein SpsA, Chain A"/>
    <property type="match status" value="1"/>
</dbReference>
<proteinExistence type="predicted"/>
<organism evidence="2 3">
    <name type="scientific">Candidatus Ordinivivax streblomastigis</name>
    <dbReference type="NCBI Taxonomy" id="2540710"/>
    <lineage>
        <taxon>Bacteria</taxon>
        <taxon>Pseudomonadati</taxon>
        <taxon>Bacteroidota</taxon>
        <taxon>Bacteroidia</taxon>
        <taxon>Bacteroidales</taxon>
        <taxon>Candidatus Ordinivivax</taxon>
    </lineage>
</organism>
<keyword evidence="2" id="KW-0808">Transferase</keyword>
<dbReference type="Pfam" id="PF00535">
    <property type="entry name" value="Glycos_transf_2"/>
    <property type="match status" value="1"/>
</dbReference>
<dbReference type="GO" id="GO:0044010">
    <property type="term" value="P:single-species biofilm formation"/>
    <property type="evidence" value="ECO:0007669"/>
    <property type="project" value="TreeGrafter"/>
</dbReference>
<feature type="domain" description="Glycosyltransferase 2-like" evidence="1">
    <location>
        <begin position="5"/>
        <end position="165"/>
    </location>
</feature>
<dbReference type="PANTHER" id="PTHR43685:SF13">
    <property type="entry name" value="O ANTIGEN BIOSYNTHESIS RHAMNOSYLTRANSFERASE RFBN"/>
    <property type="match status" value="1"/>
</dbReference>
<dbReference type="EC" id="2.-.-.-" evidence="2"/>
<evidence type="ECO:0000313" key="2">
    <source>
        <dbReference type="EMBL" id="KAA6303530.1"/>
    </source>
</evidence>
<gene>
    <name evidence="2" type="ORF">EZS26_000081</name>
</gene>
<reference evidence="2 3" key="1">
    <citation type="submission" date="2019-03" db="EMBL/GenBank/DDBJ databases">
        <title>Single cell metagenomics reveals metabolic interactions within the superorganism composed of flagellate Streblomastix strix and complex community of Bacteroidetes bacteria on its surface.</title>
        <authorList>
            <person name="Treitli S.C."/>
            <person name="Kolisko M."/>
            <person name="Husnik F."/>
            <person name="Keeling P."/>
            <person name="Hampl V."/>
        </authorList>
    </citation>
    <scope>NUCLEOTIDE SEQUENCE [LARGE SCALE GENOMIC DNA]</scope>
    <source>
        <strain evidence="2">St1</strain>
    </source>
</reference>
<dbReference type="SUPFAM" id="SSF53448">
    <property type="entry name" value="Nucleotide-diphospho-sugar transferases"/>
    <property type="match status" value="1"/>
</dbReference>
<dbReference type="AlphaFoldDB" id="A0A5M8P5M2"/>
<dbReference type="InterPro" id="IPR001173">
    <property type="entry name" value="Glyco_trans_2-like"/>
</dbReference>
<dbReference type="Proteomes" id="UP000324575">
    <property type="component" value="Unassembled WGS sequence"/>
</dbReference>
<sequence length="290" mass="33111">MKITAIIPTLNAERELAALLQALQHQSFPIDEIIVIDSQSDDATERICREYDVIFLSVNRASFNHGTTRDRAFRHSTGDFVLFFTQDALPVDEHCVEHLLLPFQDETVAMASGRQMAKKEASLTEKWIRAFNYPSQSKIRSKENIPELGIKTFFASNVCAAYRRTTYLQVGGFESPVLTNEDMLIAARFIFAGYKVAYCAEATVIHSHQLSLKQSFVRNYKIGQFIRCYASAFQNIRTSSEGMKMAQYVLFHLYKQRQIAQMACFCLECAVKWTAFQCGFRFSNPDIKKA</sequence>
<dbReference type="GO" id="GO:0016740">
    <property type="term" value="F:transferase activity"/>
    <property type="evidence" value="ECO:0007669"/>
    <property type="project" value="UniProtKB-KW"/>
</dbReference>
<dbReference type="EMBL" id="SNRX01000001">
    <property type="protein sequence ID" value="KAA6303530.1"/>
    <property type="molecule type" value="Genomic_DNA"/>
</dbReference>
<dbReference type="InterPro" id="IPR050834">
    <property type="entry name" value="Glycosyltransf_2"/>
</dbReference>
<name>A0A5M8P5M2_9BACT</name>
<dbReference type="InterPro" id="IPR029044">
    <property type="entry name" value="Nucleotide-diphossugar_trans"/>
</dbReference>
<dbReference type="PANTHER" id="PTHR43685">
    <property type="entry name" value="GLYCOSYLTRANSFERASE"/>
    <property type="match status" value="1"/>
</dbReference>
<evidence type="ECO:0000259" key="1">
    <source>
        <dbReference type="Pfam" id="PF00535"/>
    </source>
</evidence>
<evidence type="ECO:0000313" key="3">
    <source>
        <dbReference type="Proteomes" id="UP000324575"/>
    </source>
</evidence>
<protein>
    <submittedName>
        <fullName evidence="2">Putative mycofactocin biosynthesis glycosyltransferase MftF</fullName>
        <ecNumber evidence="2">2.-.-.-</ecNumber>
    </submittedName>
</protein>